<keyword evidence="3" id="KW-1185">Reference proteome</keyword>
<gene>
    <name evidence="2" type="ORF">V565_000150</name>
</gene>
<feature type="compositionally biased region" description="Polar residues" evidence="1">
    <location>
        <begin position="11"/>
        <end position="24"/>
    </location>
</feature>
<name>A0A074T196_9AGAM</name>
<dbReference type="HOGENOM" id="CLU_2293270_0_0_1"/>
<evidence type="ECO:0000256" key="1">
    <source>
        <dbReference type="SAM" id="MobiDB-lite"/>
    </source>
</evidence>
<reference evidence="2 3" key="1">
    <citation type="submission" date="2013-12" db="EMBL/GenBank/DDBJ databases">
        <authorList>
            <person name="Cubeta M."/>
            <person name="Pakala S."/>
            <person name="Fedorova N."/>
            <person name="Thomas E."/>
            <person name="Dean R."/>
            <person name="Jabaji S."/>
            <person name="Neate S."/>
            <person name="Toda T."/>
            <person name="Tavantzis S."/>
            <person name="Vilgalys R."/>
            <person name="Bharathan N."/>
            <person name="Pakala S."/>
            <person name="Losada L.S."/>
            <person name="Zafar N."/>
            <person name="Nierman W."/>
        </authorList>
    </citation>
    <scope>NUCLEOTIDE SEQUENCE [LARGE SCALE GENOMIC DNA]</scope>
    <source>
        <strain evidence="2 3">123E</strain>
    </source>
</reference>
<proteinExistence type="predicted"/>
<feature type="region of interest" description="Disordered" evidence="1">
    <location>
        <begin position="1"/>
        <end position="24"/>
    </location>
</feature>
<comment type="caution">
    <text evidence="2">The sequence shown here is derived from an EMBL/GenBank/DDBJ whole genome shotgun (WGS) entry which is preliminary data.</text>
</comment>
<evidence type="ECO:0000313" key="3">
    <source>
        <dbReference type="Proteomes" id="UP000027456"/>
    </source>
</evidence>
<feature type="compositionally biased region" description="Basic and acidic residues" evidence="1">
    <location>
        <begin position="1"/>
        <end position="10"/>
    </location>
</feature>
<protein>
    <submittedName>
        <fullName evidence="2">Uncharacterized protein</fullName>
    </submittedName>
</protein>
<dbReference type="AlphaFoldDB" id="A0A074T196"/>
<organism evidence="2 3">
    <name type="scientific">Rhizoctonia solani 123E</name>
    <dbReference type="NCBI Taxonomy" id="1423351"/>
    <lineage>
        <taxon>Eukaryota</taxon>
        <taxon>Fungi</taxon>
        <taxon>Dikarya</taxon>
        <taxon>Basidiomycota</taxon>
        <taxon>Agaricomycotina</taxon>
        <taxon>Agaricomycetes</taxon>
        <taxon>Cantharellales</taxon>
        <taxon>Ceratobasidiaceae</taxon>
        <taxon>Rhizoctonia</taxon>
    </lineage>
</organism>
<feature type="region of interest" description="Disordered" evidence="1">
    <location>
        <begin position="71"/>
        <end position="101"/>
    </location>
</feature>
<sequence>MVRAELETVSRSRFRSSSCALGSNASQVEARLEPLLRYRMSRGTQKSSLKTQNVIFPEKALYMNIVSPSSLLDRLPNSKGLNASRRRSLPPQDAPQLGADR</sequence>
<dbReference type="EMBL" id="AZST01000001">
    <property type="protein sequence ID" value="KEP55762.1"/>
    <property type="molecule type" value="Genomic_DNA"/>
</dbReference>
<accession>A0A074T196</accession>
<dbReference type="Proteomes" id="UP000027456">
    <property type="component" value="Unassembled WGS sequence"/>
</dbReference>
<evidence type="ECO:0000313" key="2">
    <source>
        <dbReference type="EMBL" id="KEP55762.1"/>
    </source>
</evidence>